<dbReference type="SUPFAM" id="SSF53756">
    <property type="entry name" value="UDP-Glycosyltransferase/glycogen phosphorylase"/>
    <property type="match status" value="1"/>
</dbReference>
<dbReference type="Proteomes" id="UP000655225">
    <property type="component" value="Unassembled WGS sequence"/>
</dbReference>
<organism evidence="1 2">
    <name type="scientific">Tetracentron sinense</name>
    <name type="common">Spur-leaf</name>
    <dbReference type="NCBI Taxonomy" id="13715"/>
    <lineage>
        <taxon>Eukaryota</taxon>
        <taxon>Viridiplantae</taxon>
        <taxon>Streptophyta</taxon>
        <taxon>Embryophyta</taxon>
        <taxon>Tracheophyta</taxon>
        <taxon>Spermatophyta</taxon>
        <taxon>Magnoliopsida</taxon>
        <taxon>Trochodendrales</taxon>
        <taxon>Trochodendraceae</taxon>
        <taxon>Tetracentron</taxon>
    </lineage>
</organism>
<name>A0A834YDE3_TETSI</name>
<evidence type="ECO:0000313" key="2">
    <source>
        <dbReference type="Proteomes" id="UP000655225"/>
    </source>
</evidence>
<dbReference type="Gene3D" id="3.40.50.2000">
    <property type="entry name" value="Glycogen Phosphorylase B"/>
    <property type="match status" value="1"/>
</dbReference>
<dbReference type="OrthoDB" id="5835829at2759"/>
<dbReference type="PANTHER" id="PTHR48045:SF31">
    <property type="entry name" value="UDP-GLYCOSYLTRANSFERASE 76B1-LIKE"/>
    <property type="match status" value="1"/>
</dbReference>
<gene>
    <name evidence="1" type="ORF">HHK36_030771</name>
</gene>
<comment type="caution">
    <text evidence="1">The sequence shown here is derived from an EMBL/GenBank/DDBJ whole genome shotgun (WGS) entry which is preliminary data.</text>
</comment>
<dbReference type="EMBL" id="JABCRI010000024">
    <property type="protein sequence ID" value="KAF8377394.1"/>
    <property type="molecule type" value="Genomic_DNA"/>
</dbReference>
<keyword evidence="2" id="KW-1185">Reference proteome</keyword>
<protein>
    <submittedName>
        <fullName evidence="1">Uncharacterized protein</fullName>
    </submittedName>
</protein>
<dbReference type="AlphaFoldDB" id="A0A834YDE3"/>
<proteinExistence type="predicted"/>
<dbReference type="PANTHER" id="PTHR48045">
    <property type="entry name" value="UDP-GLYCOSYLTRANSFERASE 72B1"/>
    <property type="match status" value="1"/>
</dbReference>
<reference evidence="1 2" key="1">
    <citation type="submission" date="2020-04" db="EMBL/GenBank/DDBJ databases">
        <title>Plant Genome Project.</title>
        <authorList>
            <person name="Zhang R.-G."/>
        </authorList>
    </citation>
    <scope>NUCLEOTIDE SEQUENCE [LARGE SCALE GENOMIC DNA]</scope>
    <source>
        <strain evidence="1">YNK0</strain>
        <tissue evidence="1">Leaf</tissue>
    </source>
</reference>
<evidence type="ECO:0000313" key="1">
    <source>
        <dbReference type="EMBL" id="KAF8377394.1"/>
    </source>
</evidence>
<accession>A0A834YDE3</accession>
<sequence length="163" mass="17990">MSANLSPTYRGSRILTSCRSNLGKSNTEYRPSMRRFMATEHGHVMMFPGLAFGDLLPFLELSKNLAATAKPEGIASTDLFPSGFEAWITGQGLVCFSWDPQLEILAHPAIGESDQGLNARLLSEKGTGFEVERNEDGSFTREALAKSMKLVMVDWRVTKTEGR</sequence>